<sequence>MSSLKTRPSDASPVEFIQSVEHKQRRADAETLLTMFTQITGRKPVMWGESIIGFGEYRYTNTRGTYSWLMTGFSPRKSNTTIYIMQGFEKFQKELAALGKVKTAKSCLYITNLGKIDRSALEDLLMKVVSDMELGTTAPDTAQF</sequence>
<reference evidence="3" key="2">
    <citation type="submission" date="2014-09" db="EMBL/GenBank/DDBJ databases">
        <authorList>
            <consortium name="NBRP consortium"/>
            <person name="Sawabe T."/>
            <person name="Meirelles P."/>
            <person name="Nakanishi M."/>
            <person name="Sayaka M."/>
            <person name="Hattori M."/>
            <person name="Ohkuma M."/>
        </authorList>
    </citation>
    <scope>NUCLEOTIDE SEQUENCE [LARGE SCALE GENOMIC DNA]</scope>
    <source>
        <strain evidence="3">JCM 19239</strain>
    </source>
</reference>
<evidence type="ECO:0000313" key="2">
    <source>
        <dbReference type="EMBL" id="GAL25977.1"/>
    </source>
</evidence>
<feature type="domain" description="YdhG-like" evidence="1">
    <location>
        <begin position="25"/>
        <end position="126"/>
    </location>
</feature>
<dbReference type="InterPro" id="IPR014922">
    <property type="entry name" value="YdhG-like"/>
</dbReference>
<dbReference type="Proteomes" id="UP000029223">
    <property type="component" value="Unassembled WGS sequence"/>
</dbReference>
<proteinExistence type="predicted"/>
<gene>
    <name evidence="2" type="ORF">JCM19239_2308</name>
</gene>
<comment type="caution">
    <text evidence="2">The sequence shown here is derived from an EMBL/GenBank/DDBJ whole genome shotgun (WGS) entry which is preliminary data.</text>
</comment>
<reference evidence="3" key="1">
    <citation type="submission" date="2014-09" db="EMBL/GenBank/DDBJ databases">
        <title>Vibrio variabilis JCM 19239. (C206) whole genome shotgun sequence.</title>
        <authorList>
            <person name="Sawabe T."/>
            <person name="Meirelles P."/>
            <person name="Nakanishi M."/>
            <person name="Sayaka M."/>
            <person name="Hattori M."/>
            <person name="Ohkuma M."/>
        </authorList>
    </citation>
    <scope>NUCLEOTIDE SEQUENCE [LARGE SCALE GENOMIC DNA]</scope>
    <source>
        <strain evidence="3">JCM 19239</strain>
    </source>
</reference>
<accession>A0ABQ0JB28</accession>
<organism evidence="2 3">
    <name type="scientific">Vibrio variabilis</name>
    <dbReference type="NCBI Taxonomy" id="990271"/>
    <lineage>
        <taxon>Bacteria</taxon>
        <taxon>Pseudomonadati</taxon>
        <taxon>Pseudomonadota</taxon>
        <taxon>Gammaproteobacteria</taxon>
        <taxon>Vibrionales</taxon>
        <taxon>Vibrionaceae</taxon>
        <taxon>Vibrio</taxon>
    </lineage>
</organism>
<protein>
    <recommendedName>
        <fullName evidence="1">YdhG-like domain-containing protein</fullName>
    </recommendedName>
</protein>
<keyword evidence="3" id="KW-1185">Reference proteome</keyword>
<evidence type="ECO:0000313" key="3">
    <source>
        <dbReference type="Proteomes" id="UP000029223"/>
    </source>
</evidence>
<dbReference type="Pfam" id="PF08818">
    <property type="entry name" value="DUF1801"/>
    <property type="match status" value="1"/>
</dbReference>
<name>A0ABQ0JB28_9VIBR</name>
<evidence type="ECO:0000259" key="1">
    <source>
        <dbReference type="Pfam" id="PF08818"/>
    </source>
</evidence>
<dbReference type="EMBL" id="BBMS01000014">
    <property type="protein sequence ID" value="GAL25977.1"/>
    <property type="molecule type" value="Genomic_DNA"/>
</dbReference>